<comment type="caution">
    <text evidence="2">The sequence shown here is derived from an EMBL/GenBank/DDBJ whole genome shotgun (WGS) entry which is preliminary data.</text>
</comment>
<reference evidence="2 3" key="1">
    <citation type="submission" date="2015-01" db="EMBL/GenBank/DDBJ databases">
        <title>Evolution of Trichinella species and genotypes.</title>
        <authorList>
            <person name="Korhonen P.K."/>
            <person name="Edoardo P."/>
            <person name="Giuseppe L.R."/>
            <person name="Gasser R.B."/>
        </authorList>
    </citation>
    <scope>NUCLEOTIDE SEQUENCE [LARGE SCALE GENOMIC DNA]</scope>
    <source>
        <strain evidence="2">ISS3</strain>
    </source>
</reference>
<sequence length="234" mass="25432">MSSRRRDRECEKDQAQTSDGGRTGANPEADQPTPPGGSLQCYQPGTWSTIILLFNALAFPTGSNVSQRIITLVVKAYVNVADHISDAVALVESGTLIMISLQFPFAIHTAFHGFFKEFQSLTYQDSSGEGTGMVEKTSGEQATILDPDSEIQLQVSTWIGRKNTAPGFALRLRPRANKNLHIPSGYASGVLLHHICPQGRFMQIFNPLRPQALPSGYAPGQIKICIFSPGYAHG</sequence>
<accession>A0A0V1BGS6</accession>
<evidence type="ECO:0000313" key="2">
    <source>
        <dbReference type="EMBL" id="KRY35827.1"/>
    </source>
</evidence>
<feature type="compositionally biased region" description="Basic and acidic residues" evidence="1">
    <location>
        <begin position="1"/>
        <end position="14"/>
    </location>
</feature>
<proteinExistence type="predicted"/>
<feature type="region of interest" description="Disordered" evidence="1">
    <location>
        <begin position="1"/>
        <end position="39"/>
    </location>
</feature>
<dbReference type="OrthoDB" id="5940881at2759"/>
<gene>
    <name evidence="2" type="ORF">T01_551</name>
</gene>
<name>A0A0V1BGS6_TRISP</name>
<dbReference type="EMBL" id="JYDH01000049">
    <property type="protein sequence ID" value="KRY35827.1"/>
    <property type="molecule type" value="Genomic_DNA"/>
</dbReference>
<protein>
    <submittedName>
        <fullName evidence="2">Uncharacterized protein</fullName>
    </submittedName>
</protein>
<evidence type="ECO:0000256" key="1">
    <source>
        <dbReference type="SAM" id="MobiDB-lite"/>
    </source>
</evidence>
<organism evidence="2 3">
    <name type="scientific">Trichinella spiralis</name>
    <name type="common">Trichina worm</name>
    <dbReference type="NCBI Taxonomy" id="6334"/>
    <lineage>
        <taxon>Eukaryota</taxon>
        <taxon>Metazoa</taxon>
        <taxon>Ecdysozoa</taxon>
        <taxon>Nematoda</taxon>
        <taxon>Enoplea</taxon>
        <taxon>Dorylaimia</taxon>
        <taxon>Trichinellida</taxon>
        <taxon>Trichinellidae</taxon>
        <taxon>Trichinella</taxon>
    </lineage>
</organism>
<dbReference type="InParanoid" id="A0A0V1BGS6"/>
<keyword evidence="3" id="KW-1185">Reference proteome</keyword>
<dbReference type="Proteomes" id="UP000054776">
    <property type="component" value="Unassembled WGS sequence"/>
</dbReference>
<dbReference type="AlphaFoldDB" id="A0A0V1BGS6"/>
<evidence type="ECO:0000313" key="3">
    <source>
        <dbReference type="Proteomes" id="UP000054776"/>
    </source>
</evidence>